<accession>A0ABQ9U977</accession>
<evidence type="ECO:0000313" key="2">
    <source>
        <dbReference type="EMBL" id="KAK2093310.1"/>
    </source>
</evidence>
<name>A0ABQ9U977_SAGOE</name>
<organism evidence="2 3">
    <name type="scientific">Saguinus oedipus</name>
    <name type="common">Cotton-top tamarin</name>
    <name type="synonym">Oedipomidas oedipus</name>
    <dbReference type="NCBI Taxonomy" id="9490"/>
    <lineage>
        <taxon>Eukaryota</taxon>
        <taxon>Metazoa</taxon>
        <taxon>Chordata</taxon>
        <taxon>Craniata</taxon>
        <taxon>Vertebrata</taxon>
        <taxon>Euteleostomi</taxon>
        <taxon>Mammalia</taxon>
        <taxon>Eutheria</taxon>
        <taxon>Euarchontoglires</taxon>
        <taxon>Primates</taxon>
        <taxon>Haplorrhini</taxon>
        <taxon>Platyrrhini</taxon>
        <taxon>Cebidae</taxon>
        <taxon>Callitrichinae</taxon>
        <taxon>Saguinus</taxon>
    </lineage>
</organism>
<proteinExistence type="predicted"/>
<sequence length="85" mass="9111">MSQQDAVPALSEHLLTAAYKGQRENVVQLINKGAKGHLPVVQILLKAGCDLHVQEDGDQTTLHWATVVGNTETISALIHEGCALD</sequence>
<keyword evidence="1" id="KW-0040">ANK repeat</keyword>
<gene>
    <name evidence="2" type="primary">ANKRD6_4</name>
    <name evidence="2" type="ORF">P7K49_029839</name>
</gene>
<dbReference type="Pfam" id="PF12796">
    <property type="entry name" value="Ank_2"/>
    <property type="match status" value="1"/>
</dbReference>
<dbReference type="InterPro" id="IPR036770">
    <property type="entry name" value="Ankyrin_rpt-contain_sf"/>
</dbReference>
<dbReference type="InterPro" id="IPR002110">
    <property type="entry name" value="Ankyrin_rpt"/>
</dbReference>
<dbReference type="Proteomes" id="UP001266305">
    <property type="component" value="Unassembled WGS sequence"/>
</dbReference>
<reference evidence="2 3" key="1">
    <citation type="submission" date="2023-05" db="EMBL/GenBank/DDBJ databases">
        <title>B98-5 Cell Line De Novo Hybrid Assembly: An Optical Mapping Approach.</title>
        <authorList>
            <person name="Kananen K."/>
            <person name="Auerbach J.A."/>
            <person name="Kautto E."/>
            <person name="Blachly J.S."/>
        </authorList>
    </citation>
    <scope>NUCLEOTIDE SEQUENCE [LARGE SCALE GENOMIC DNA]</scope>
    <source>
        <strain evidence="2">B95-8</strain>
        <tissue evidence="2">Cell line</tissue>
    </source>
</reference>
<feature type="repeat" description="ANK" evidence="1">
    <location>
        <begin position="57"/>
        <end position="85"/>
    </location>
</feature>
<dbReference type="PROSITE" id="PS50088">
    <property type="entry name" value="ANK_REPEAT"/>
    <property type="match status" value="1"/>
</dbReference>
<dbReference type="PROSITE" id="PS50297">
    <property type="entry name" value="ANK_REP_REGION"/>
    <property type="match status" value="1"/>
</dbReference>
<dbReference type="Gene3D" id="1.25.40.20">
    <property type="entry name" value="Ankyrin repeat-containing domain"/>
    <property type="match status" value="1"/>
</dbReference>
<dbReference type="SUPFAM" id="SSF48403">
    <property type="entry name" value="Ankyrin repeat"/>
    <property type="match status" value="1"/>
</dbReference>
<dbReference type="EMBL" id="JASSZA010000015">
    <property type="protein sequence ID" value="KAK2093310.1"/>
    <property type="molecule type" value="Genomic_DNA"/>
</dbReference>
<evidence type="ECO:0000313" key="3">
    <source>
        <dbReference type="Proteomes" id="UP001266305"/>
    </source>
</evidence>
<evidence type="ECO:0000256" key="1">
    <source>
        <dbReference type="PROSITE-ProRule" id="PRU00023"/>
    </source>
</evidence>
<protein>
    <submittedName>
        <fullName evidence="2">Ankyrin repeat domain-containing protein 6</fullName>
    </submittedName>
</protein>
<keyword evidence="3" id="KW-1185">Reference proteome</keyword>
<comment type="caution">
    <text evidence="2">The sequence shown here is derived from an EMBL/GenBank/DDBJ whole genome shotgun (WGS) entry which is preliminary data.</text>
</comment>